<evidence type="ECO:0000313" key="5">
    <source>
        <dbReference type="EMBL" id="CAE7456966.1"/>
    </source>
</evidence>
<evidence type="ECO:0000313" key="6">
    <source>
        <dbReference type="Proteomes" id="UP000649617"/>
    </source>
</evidence>
<feature type="region of interest" description="Disordered" evidence="2">
    <location>
        <begin position="493"/>
        <end position="517"/>
    </location>
</feature>
<accession>A0A812RYG9</accession>
<dbReference type="OrthoDB" id="413122at2759"/>
<dbReference type="Proteomes" id="UP000649617">
    <property type="component" value="Unassembled WGS sequence"/>
</dbReference>
<feature type="region of interest" description="Disordered" evidence="2">
    <location>
        <begin position="963"/>
        <end position="1048"/>
    </location>
</feature>
<sequence length="3134" mass="350157">MEDTDYTAEDMVVSEVCGGTMMWGTFNTEEKVAHDQLDALVRLGVNFIDSAELYPVPFEGGKLTEQWIGTWLEKALANGTVKRDKFYIASKANPSNLGAPDLEGRKKPWGFDAESLMASCKASIARMKCQYIDLYYLHWPTRDTPIFGCASFYAEGKERPMPHFDKGSFFLEPCFCFAGCSSLGFFGATAARRPLEILIYGQVTIQPDYLILRIDASDVPPGWKPGLESYPLKLFFAKLKLWYRCCEVPDEVVGPLIAGRLQGGAQRLALELKLIRPDGGYDIGDAALVRLSVDEVLDPNDGITVIQHHIPSGVQALCNALRDTYGDNDEQQTTRALENFFEFRRPHSQSLQEYAADWELRLDEAKLRAGLDLNNVAKSYLWLKQSGLSQRHQDDLRLQVQGDMSRFHDIRALAVRLSHRVDKGQSTGDVFYDEEIDHSSEQGEWHGWPGWEHDEDYWTDAWWTEDAWFAEDGSPEGTWYEDEEYYEAEEIPWQGDPASEPGYQGEDRPSYLPTASTADYETDGVYSSGGGRGKGAGPFGSGCHVCGSKWHRAADCPVQGKGKGPSSSFPGSHGKGKSKGKGKPSKGKGKGKGKYKGKSARKGRGKGWPSQWSSKGSWSSPDEPRSWMPRYFASVDEDYDEEWEPYQLRHARVGLHLGDSPPKDLSKNAPQPARQSSTTKYFDIGDSKTGNRYFEDLLTLERAQKPTTSVNATNAESSEGQGAESSQDTNVTMPAKTLEFFFRKNGDNEDESPRHRTYHEKPESNDVYHTVNGRRRRGLIIDPGAANGLVGTETLRDLLQHIDKAKQVSETIVWRPRQAEVTGISGSADTTLGEITMPLPMLTGIKEANYKADVIGGEASVCPALVGNPALVNMSAVLAANWFTNRDGLLAIPHGGDLQLIRLLYTDSRHYLLPLDEETSATELDDEKNKAKTFLASIQEKSTTRWNDVRNWFTWATTAKPKRSDYNLNEEPSHHLPHGSASSNKEEQTTSTATTDALVKNEKDSGVNDQEDSLDRVETSAATDALVENEKDLGVNDQEDSLDRVETSAATDALVENEKDSGGHNVQYIGQPTMAHATQVLTADMQMTAEHEAKFSMPVMYHGDHYPSDLSEHKRAKLDRQYRAIKEEYYTKSGQCPVTPENFSEWKQTRRAQRKSQFWEICSGSGRLSYVALLAGLAVTFPVDYRYGWDLSNREHQEMLLQAQTSADPDCVMFSPSCGPWSQSANRLSMEDQEALRQEERQTLQFIKRMAQSQADRGKGFVVENPWGSALWKHSALANLENEIEGCRPKQRCDQCAYGATEEKGKPIQKATGFQANFSLRQSTHRCRGHKSGHGVLQATFQGMNRTTLAAVYPHQLCRAIVKDVKKFLSKVGAGVAHFIGYKCEKCALGKDAPPGTEHTLVPRECRHASALPTPGEATSSSNAAPTPSPPVRTAVTTPIPQLLEEYKRNALKKPNLDEIKLQLPTGFTMTAVDTVMLKSLLVDLVNDSVNIISEMKGKHNHWSQDPLHIAVLRRIFFKVINVKGVCVSLHAESYPMPMPFLRTESAPLRMIIRGDVKAWTMKTVEDLRTYTDQQLKAKFFVDDWVIAVFGSSPQDKDHWEIDRTRGRVLRHHLQPRVALFTPREDEGPINMDELASSRTTIATPYDEPGPRVVIRDDWTSRDSSRAALEHGRWTGATEFITKLPEDDDDEPADPVLREAEAHEQAMDAQEQLEDAEQDEADLMEDKAPLIDPPRRSNFDFRRVLVRLPRLVKSDVDQAKRLLLGLHERFWHSTASDLQSLLSRAGMPSDVVKLVPEVVASCAICRKYSRLKSKPAVKTNHPMVFGEEVQADYFQLWNQWFMILIDVATRYKIVVKVAGRDLPTALQVLLHHWLRFFGPMRRLVSDQESCLMSHEAAAELERLNIKRDPAGTTRGRAQGQHTITGLVEKHTELVKLHMLKIHAEAERTGLETNYADIAAEAGFAQNATINIGGYTPHMLVTGSLPFPFYDIDSAGLQATSGANMTRPTVFETALRLRQIALTAATQSIMEDRIARAGHTRPQRVQTESLKPGVSEIEFHREDADGLGWRGPGLLLKLQDNGSAIVEYQGRPYLIPLRNLRMFRGTYYADYHGTVDNRRKEELDSWLALRSLMQSTEAGVPFRQDTFGHLLNNQGKWTTLPKTMDDKQRQGILEEVVMASAFLTAKECHGVIVGVGLRKIITPANTTGTLIAWLRNTVRMSIVDNPKGTNMSTVPFRISGREEMCYTYFFSYAANYVEPPASAWAPRGTPMEESPVVPQAPHAAGGPADQPPMDVDSSSMKRDGPDSRTVVLGPEGKKQRTSFSLPPSEYMAETFLAMHRAQCLIQPEDEPLDHFEHNFIEYKPTSKKDELFYMSSHGWYADLFEGSIFRVDTTTGNISEDDVYGIWPEVEEGDMKEVAQFVEQQAFSPVRLSDLGKDVAVIDAIWVRKWKKAASGRIVKSRLCARGCHDPYKNMMSNRSTTATRLSQRLILMSAVNVPQKTLESWDVAGAFLKGLTYDALWRALRELGLNTVERMIAIIPPLNVWRHLRKLSKKFDIPAPLAWQLFLHRYLRELGGKQSRFDECYWYWPAPKPGAWPLSSLTTHVDDLAVEGFKRWLDEVFLKMTKKFGKLTRQSLPFSHCGCKYSAIGDGYRVDQREYVSQLKPVDIDPSDSDDRALTSVETTILRSAIGALMWTGITRPDLLAELSALQGIMNKGKVKHLKDANALVTRAKRDSEAAIHYRPLQTTRYRIVVVHDASAASSTKNYAQEGVLVFLMADFINTKENHIIADDDFARNVLSGRAQLLHMQSSKAKRVSYSTSHGETLAAINGLECATLVSTRLAELTYGGVQPTIRQLLAVQERGSVFFPVDSHTDCKDLWELSTGVRCVPQDKSQRLYLLAHREARACGRLRWFILTPTQCMTSDALTKVMISPCLMSWLTTGCVQFWNEGHPLELKRLPPTSDFSEDDLLAGDEVLSKKVSWFHAIPFLALSNRLYGLVLISTLVTPAAAQPPRAIFDYYDLVLLFIAVLLCIASGSIAVMFDRTFVRRATSSSLTTSPGSATTSTTTATSSSSTTAAVAEPSPEPPTASTTAPQVIVIRRGGHAYHRPSCVYAQGGKRFTACGFCNPQNNSG</sequence>
<dbReference type="InterPro" id="IPR001584">
    <property type="entry name" value="Integrase_cat-core"/>
</dbReference>
<dbReference type="Gene3D" id="3.20.20.100">
    <property type="entry name" value="NADP-dependent oxidoreductase domain"/>
    <property type="match status" value="1"/>
</dbReference>
<dbReference type="InterPro" id="IPR036397">
    <property type="entry name" value="RNaseH_sf"/>
</dbReference>
<feature type="region of interest" description="Disordered" evidence="2">
    <location>
        <begin position="2266"/>
        <end position="2322"/>
    </location>
</feature>
<reference evidence="5" key="1">
    <citation type="submission" date="2021-02" db="EMBL/GenBank/DDBJ databases">
        <authorList>
            <person name="Dougan E. K."/>
            <person name="Rhodes N."/>
            <person name="Thang M."/>
            <person name="Chan C."/>
        </authorList>
    </citation>
    <scope>NUCLEOTIDE SEQUENCE</scope>
</reference>
<feature type="domain" description="Integrase catalytic" evidence="4">
    <location>
        <begin position="1818"/>
        <end position="1984"/>
    </location>
</feature>
<feature type="region of interest" description="Disordered" evidence="2">
    <location>
        <begin position="1410"/>
        <end position="1434"/>
    </location>
</feature>
<dbReference type="Pfam" id="PF00248">
    <property type="entry name" value="Aldo_ket_red"/>
    <property type="match status" value="1"/>
</dbReference>
<evidence type="ECO:0000256" key="2">
    <source>
        <dbReference type="SAM" id="MobiDB-lite"/>
    </source>
</evidence>
<dbReference type="PANTHER" id="PTHR43364">
    <property type="entry name" value="NADH-SPECIFIC METHYLGLYOXAL REDUCTASE-RELATED"/>
    <property type="match status" value="1"/>
</dbReference>
<feature type="compositionally biased region" description="Low complexity" evidence="2">
    <location>
        <begin position="715"/>
        <end position="727"/>
    </location>
</feature>
<dbReference type="InterPro" id="IPR036812">
    <property type="entry name" value="NAD(P)_OxRdtase_dom_sf"/>
</dbReference>
<dbReference type="Gene3D" id="3.30.420.10">
    <property type="entry name" value="Ribonuclease H-like superfamily/Ribonuclease H"/>
    <property type="match status" value="1"/>
</dbReference>
<keyword evidence="1" id="KW-0175">Coiled coil</keyword>
<organism evidence="5 6">
    <name type="scientific">Symbiodinium pilosum</name>
    <name type="common">Dinoflagellate</name>
    <dbReference type="NCBI Taxonomy" id="2952"/>
    <lineage>
        <taxon>Eukaryota</taxon>
        <taxon>Sar</taxon>
        <taxon>Alveolata</taxon>
        <taxon>Dinophyceae</taxon>
        <taxon>Suessiales</taxon>
        <taxon>Symbiodiniaceae</taxon>
        <taxon>Symbiodinium</taxon>
    </lineage>
</organism>
<dbReference type="PANTHER" id="PTHR43364:SF17">
    <property type="entry name" value="ALDO KETO REDUCTASE"/>
    <property type="match status" value="1"/>
</dbReference>
<keyword evidence="3" id="KW-0812">Transmembrane</keyword>
<feature type="region of interest" description="Disordered" evidence="2">
    <location>
        <begin position="655"/>
        <end position="685"/>
    </location>
</feature>
<feature type="compositionally biased region" description="Low complexity" evidence="2">
    <location>
        <begin position="607"/>
        <end position="621"/>
    </location>
</feature>
<dbReference type="InterPro" id="IPR050523">
    <property type="entry name" value="AKR_Detox_Biosynth"/>
</dbReference>
<evidence type="ECO:0000256" key="3">
    <source>
        <dbReference type="SAM" id="Phobius"/>
    </source>
</evidence>
<dbReference type="GO" id="GO:0003676">
    <property type="term" value="F:nucleic acid binding"/>
    <property type="evidence" value="ECO:0007669"/>
    <property type="project" value="InterPro"/>
</dbReference>
<dbReference type="InterPro" id="IPR023210">
    <property type="entry name" value="NADP_OxRdtase_dom"/>
</dbReference>
<feature type="region of interest" description="Disordered" evidence="2">
    <location>
        <begin position="704"/>
        <end position="731"/>
    </location>
</feature>
<feature type="coiled-coil region" evidence="1">
    <location>
        <begin position="1699"/>
        <end position="1727"/>
    </location>
</feature>
<dbReference type="SUPFAM" id="SSF51430">
    <property type="entry name" value="NAD(P)-linked oxidoreductase"/>
    <property type="match status" value="1"/>
</dbReference>
<feature type="region of interest" description="Disordered" evidence="2">
    <location>
        <begin position="3054"/>
        <end position="3095"/>
    </location>
</feature>
<evidence type="ECO:0000256" key="1">
    <source>
        <dbReference type="SAM" id="Coils"/>
    </source>
</evidence>
<dbReference type="InterPro" id="IPR012337">
    <property type="entry name" value="RNaseH-like_sf"/>
</dbReference>
<protein>
    <submittedName>
        <fullName evidence="5">Tas protein</fullName>
    </submittedName>
</protein>
<dbReference type="EMBL" id="CAJNIZ010021935">
    <property type="protein sequence ID" value="CAE7456966.1"/>
    <property type="molecule type" value="Genomic_DNA"/>
</dbReference>
<name>A0A812RYG9_SYMPI</name>
<dbReference type="GO" id="GO:0015074">
    <property type="term" value="P:DNA integration"/>
    <property type="evidence" value="ECO:0007669"/>
    <property type="project" value="InterPro"/>
</dbReference>
<dbReference type="PROSITE" id="PS50994">
    <property type="entry name" value="INTEGRASE"/>
    <property type="match status" value="1"/>
</dbReference>
<dbReference type="SUPFAM" id="SSF53098">
    <property type="entry name" value="Ribonuclease H-like"/>
    <property type="match status" value="1"/>
</dbReference>
<feature type="transmembrane region" description="Helical" evidence="3">
    <location>
        <begin position="3023"/>
        <end position="3043"/>
    </location>
</feature>
<comment type="caution">
    <text evidence="5">The sequence shown here is derived from an EMBL/GenBank/DDBJ whole genome shotgun (WGS) entry which is preliminary data.</text>
</comment>
<gene>
    <name evidence="5" type="primary">tas</name>
    <name evidence="5" type="ORF">SPIL2461_LOCUS11240</name>
</gene>
<keyword evidence="3" id="KW-0472">Membrane</keyword>
<proteinExistence type="predicted"/>
<feature type="region of interest" description="Disordered" evidence="2">
    <location>
        <begin position="557"/>
        <end position="625"/>
    </location>
</feature>
<feature type="compositionally biased region" description="Basic residues" evidence="2">
    <location>
        <begin position="574"/>
        <end position="605"/>
    </location>
</feature>
<evidence type="ECO:0000259" key="4">
    <source>
        <dbReference type="PROSITE" id="PS50994"/>
    </source>
</evidence>
<keyword evidence="3" id="KW-1133">Transmembrane helix</keyword>
<feature type="compositionally biased region" description="Polar residues" evidence="2">
    <location>
        <begin position="705"/>
        <end position="714"/>
    </location>
</feature>
<keyword evidence="6" id="KW-1185">Reference proteome</keyword>